<accession>A0A3B1CTH3</accession>
<keyword evidence="1" id="KW-0812">Transmembrane</keyword>
<feature type="transmembrane region" description="Helical" evidence="1">
    <location>
        <begin position="7"/>
        <end position="27"/>
    </location>
</feature>
<dbReference type="EMBL" id="UOGE01000050">
    <property type="protein sequence ID" value="VAX19977.1"/>
    <property type="molecule type" value="Genomic_DNA"/>
</dbReference>
<keyword evidence="1" id="KW-1133">Transmembrane helix</keyword>
<evidence type="ECO:0000256" key="1">
    <source>
        <dbReference type="SAM" id="Phobius"/>
    </source>
</evidence>
<name>A0A3B1CTH3_9ZZZZ</name>
<keyword evidence="1" id="KW-0472">Membrane</keyword>
<evidence type="ECO:0000313" key="2">
    <source>
        <dbReference type="EMBL" id="VAX19977.1"/>
    </source>
</evidence>
<sequence length="285" mass="32009">MTPKPPLAYKLAPGILIATIVASVFFVSSSVGENDFPGTAIFKDMYSDYKNQFDDIKKLVGSLEKALSPERWGKNKRDIRRQERERRIAKAKEKMTRPGAGSLSERARVILDFSDLNNFPRLQVEKSKGAVVTFGVAPKEIDGKAGMAARLLIENIGASEERRQYGGGEIFLKAPVKVGGMRAIEVTVMGEGARGFGLGIFSDQENGWLRWDLGSIQFTDKGWATFTIPFVDFDLWRFDNKTQKYKAHKPWSDPVTIDRVQVYLVQRDLDNGRSATLWVDKVALR</sequence>
<dbReference type="AlphaFoldDB" id="A0A3B1CTH3"/>
<evidence type="ECO:0008006" key="3">
    <source>
        <dbReference type="Google" id="ProtNLM"/>
    </source>
</evidence>
<gene>
    <name evidence="2" type="ORF">MNBD_NITROSPINAE02-1374</name>
</gene>
<organism evidence="2">
    <name type="scientific">hydrothermal vent metagenome</name>
    <dbReference type="NCBI Taxonomy" id="652676"/>
    <lineage>
        <taxon>unclassified sequences</taxon>
        <taxon>metagenomes</taxon>
        <taxon>ecological metagenomes</taxon>
    </lineage>
</organism>
<protein>
    <recommendedName>
        <fullName evidence="3">NADH:ubiquinone oxidoreductase intermediate-associated protein 30 domain-containing protein</fullName>
    </recommendedName>
</protein>
<reference evidence="2" key="1">
    <citation type="submission" date="2018-06" db="EMBL/GenBank/DDBJ databases">
        <authorList>
            <person name="Zhirakovskaya E."/>
        </authorList>
    </citation>
    <scope>NUCLEOTIDE SEQUENCE</scope>
</reference>
<proteinExistence type="predicted"/>